<reference evidence="2 3" key="1">
    <citation type="journal article" date="2013" name="Genome Announc.">
        <title>Genome of the haloarchaeon Natronomonas moolapensis, a neutrophilic member of a previously haloalkaliphilic genus.</title>
        <authorList>
            <person name="Dyall-Smith M.L."/>
            <person name="Pfeiffer F."/>
            <person name="Oberwinkler T."/>
            <person name="Klee K."/>
            <person name="Rampp M."/>
            <person name="Palm P."/>
            <person name="Gross K."/>
            <person name="Schuster S.C."/>
            <person name="Oesterhelt D."/>
        </authorList>
    </citation>
    <scope>NUCLEOTIDE SEQUENCE [LARGE SCALE GENOMIC DNA]</scope>
    <source>
        <strain evidence="3">DSM 18674 / JCM 14361 / 8.8.11</strain>
    </source>
</reference>
<gene>
    <name evidence="2" type="ordered locus">Nmlp_1474</name>
</gene>
<sequence length="169" mass="17092">MFRRVRETGPALLIPSAWALVAAAHLGVVTTHPVFVMHAVMSVLLVAFAAASWGDMASGVLRAWRTVIVAGTPFAVVGLVGFARPDAPAALFALALGGWMLLPAAGFGYTARELPAGAWVYAAATAGCPVGAGLYAYGTVAGSTTVQIVGIAVVGVAQTAGIVDAVVRF</sequence>
<feature type="transmembrane region" description="Helical" evidence="1">
    <location>
        <begin position="144"/>
        <end position="167"/>
    </location>
</feature>
<feature type="transmembrane region" description="Helical" evidence="1">
    <location>
        <begin position="89"/>
        <end position="111"/>
    </location>
</feature>
<dbReference type="Proteomes" id="UP000011867">
    <property type="component" value="Chromosome"/>
</dbReference>
<feature type="transmembrane region" description="Helical" evidence="1">
    <location>
        <begin position="35"/>
        <end position="54"/>
    </location>
</feature>
<evidence type="ECO:0000313" key="2">
    <source>
        <dbReference type="EMBL" id="CCQ35676.1"/>
    </source>
</evidence>
<dbReference type="eggNOG" id="arCOG04710">
    <property type="taxonomic scope" value="Archaea"/>
</dbReference>
<dbReference type="OrthoDB" id="330871at2157"/>
<proteinExistence type="predicted"/>
<organism evidence="2 3">
    <name type="scientific">Natronomonas moolapensis (strain DSM 18674 / CECT 7526 / JCM 14361 / 8.8.11)</name>
    <dbReference type="NCBI Taxonomy" id="268739"/>
    <lineage>
        <taxon>Archaea</taxon>
        <taxon>Methanobacteriati</taxon>
        <taxon>Methanobacteriota</taxon>
        <taxon>Stenosarchaea group</taxon>
        <taxon>Halobacteria</taxon>
        <taxon>Halobacteriales</taxon>
        <taxon>Natronomonadaceae</taxon>
        <taxon>Natronomonas</taxon>
    </lineage>
</organism>
<keyword evidence="3" id="KW-1185">Reference proteome</keyword>
<accession>M1XNZ5</accession>
<dbReference type="KEGG" id="nmo:Nmlp_1474"/>
<dbReference type="STRING" id="268739.Nmlp_1474"/>
<dbReference type="AlphaFoldDB" id="M1XNZ5"/>
<feature type="transmembrane region" description="Helical" evidence="1">
    <location>
        <begin position="66"/>
        <end position="83"/>
    </location>
</feature>
<keyword evidence="1" id="KW-0472">Membrane</keyword>
<evidence type="ECO:0000313" key="3">
    <source>
        <dbReference type="Proteomes" id="UP000011867"/>
    </source>
</evidence>
<feature type="transmembrane region" description="Helical" evidence="1">
    <location>
        <begin position="118"/>
        <end position="138"/>
    </location>
</feature>
<name>M1XNZ5_NATM8</name>
<protein>
    <submittedName>
        <fullName evidence="2">Uncharacterized protein</fullName>
    </submittedName>
</protein>
<dbReference type="EMBL" id="HF582854">
    <property type="protein sequence ID" value="CCQ35676.1"/>
    <property type="molecule type" value="Genomic_DNA"/>
</dbReference>
<dbReference type="HOGENOM" id="CLU_133053_0_0_2"/>
<feature type="transmembrane region" description="Helical" evidence="1">
    <location>
        <begin position="12"/>
        <end position="29"/>
    </location>
</feature>
<evidence type="ECO:0000256" key="1">
    <source>
        <dbReference type="SAM" id="Phobius"/>
    </source>
</evidence>
<dbReference type="RefSeq" id="WP_015408519.1">
    <property type="nucleotide sequence ID" value="NC_020388.1"/>
</dbReference>
<keyword evidence="1" id="KW-1133">Transmembrane helix</keyword>
<dbReference type="GeneID" id="14650724"/>
<keyword evidence="1" id="KW-0812">Transmembrane</keyword>